<evidence type="ECO:0000313" key="3">
    <source>
        <dbReference type="Proteomes" id="UP000226431"/>
    </source>
</evidence>
<dbReference type="Proteomes" id="UP000226431">
    <property type="component" value="Unassembled WGS sequence"/>
</dbReference>
<keyword evidence="3" id="KW-1185">Reference proteome</keyword>
<feature type="region of interest" description="Disordered" evidence="1">
    <location>
        <begin position="1"/>
        <end position="56"/>
    </location>
</feature>
<name>A0A2C5YJN4_9HYPO</name>
<gene>
    <name evidence="2" type="ORF">CDD80_6549</name>
</gene>
<protein>
    <submittedName>
        <fullName evidence="2">Uncharacterized protein</fullName>
    </submittedName>
</protein>
<dbReference type="EMBL" id="NJES01000721">
    <property type="protein sequence ID" value="PHH69725.1"/>
    <property type="molecule type" value="Genomic_DNA"/>
</dbReference>
<proteinExistence type="predicted"/>
<evidence type="ECO:0000313" key="2">
    <source>
        <dbReference type="EMBL" id="PHH69725.1"/>
    </source>
</evidence>
<feature type="compositionally biased region" description="Pro residues" evidence="1">
    <location>
        <begin position="144"/>
        <end position="153"/>
    </location>
</feature>
<feature type="region of interest" description="Disordered" evidence="1">
    <location>
        <begin position="117"/>
        <end position="160"/>
    </location>
</feature>
<reference evidence="2 3" key="1">
    <citation type="submission" date="2017-06" db="EMBL/GenBank/DDBJ databases">
        <title>Ant-infecting Ophiocordyceps genomes reveal a high diversity of potential behavioral manipulation genes and a possible major role for enterotoxins.</title>
        <authorList>
            <person name="De Bekker C."/>
            <person name="Evans H.C."/>
            <person name="Brachmann A."/>
            <person name="Hughes D.P."/>
        </authorList>
    </citation>
    <scope>NUCLEOTIDE SEQUENCE [LARGE SCALE GENOMIC DNA]</scope>
    <source>
        <strain evidence="2 3">Map16</strain>
    </source>
</reference>
<accession>A0A2C5YJN4</accession>
<dbReference type="AlphaFoldDB" id="A0A2C5YJN4"/>
<sequence length="223" mass="24756">MNPTSTLKPAPKKKRTNDKAPKNPRQSRPSHVPSPPSQKRSETAVKNPTYPSYPRKAPYQTLLLPLGPLQEFNGKGVKSVSQPRDGPASLVTSWLLLPRTHYSLLTHYYSYYSRQPPVTPRSDPAMRACQERQQQRRQCLAQIPPHPSHPPDPGLDDEKALDQPATSRRVVLCPCAFSAPPSSPVMAVFFLAVTSCEQYHSPIPSCSHAHERATGRFALSFAS</sequence>
<comment type="caution">
    <text evidence="2">The sequence shown here is derived from an EMBL/GenBank/DDBJ whole genome shotgun (WGS) entry which is preliminary data.</text>
</comment>
<organism evidence="2 3">
    <name type="scientific">Ophiocordyceps camponoti-rufipedis</name>
    <dbReference type="NCBI Taxonomy" id="2004952"/>
    <lineage>
        <taxon>Eukaryota</taxon>
        <taxon>Fungi</taxon>
        <taxon>Dikarya</taxon>
        <taxon>Ascomycota</taxon>
        <taxon>Pezizomycotina</taxon>
        <taxon>Sordariomycetes</taxon>
        <taxon>Hypocreomycetidae</taxon>
        <taxon>Hypocreales</taxon>
        <taxon>Ophiocordycipitaceae</taxon>
        <taxon>Ophiocordyceps</taxon>
    </lineage>
</organism>
<evidence type="ECO:0000256" key="1">
    <source>
        <dbReference type="SAM" id="MobiDB-lite"/>
    </source>
</evidence>